<evidence type="ECO:0000313" key="5">
    <source>
        <dbReference type="Proteomes" id="UP000736672"/>
    </source>
</evidence>
<feature type="domain" description="Response regulatory" evidence="3">
    <location>
        <begin position="16"/>
        <end position="132"/>
    </location>
</feature>
<dbReference type="EMBL" id="JAGTJS010000021">
    <property type="protein sequence ID" value="KAH7239562.1"/>
    <property type="molecule type" value="Genomic_DNA"/>
</dbReference>
<dbReference type="SUPFAM" id="SSF52172">
    <property type="entry name" value="CheY-like"/>
    <property type="match status" value="1"/>
</dbReference>
<feature type="modified residue" description="4-aspartylphosphate" evidence="2">
    <location>
        <position position="68"/>
    </location>
</feature>
<sequence length="132" mass="14559">MVNPQPEPGTVSPPQVPQEDEDNIINQKVLVGMLHAFGFQHTTVVSDGAQVVLRLGTGPDAFDLILMDISMPVINGYEATVRTTAATSSRETFHPPSIASLHSRLATHMLESRLRQSTTLNFRFKYILISSR</sequence>
<evidence type="ECO:0000256" key="1">
    <source>
        <dbReference type="ARBA" id="ARBA00022553"/>
    </source>
</evidence>
<evidence type="ECO:0000313" key="4">
    <source>
        <dbReference type="EMBL" id="KAH7239562.1"/>
    </source>
</evidence>
<name>A0A9P9JVS7_FUSSL</name>
<organism evidence="4 5">
    <name type="scientific">Fusarium solani</name>
    <name type="common">Filamentous fungus</name>
    <dbReference type="NCBI Taxonomy" id="169388"/>
    <lineage>
        <taxon>Eukaryota</taxon>
        <taxon>Fungi</taxon>
        <taxon>Dikarya</taxon>
        <taxon>Ascomycota</taxon>
        <taxon>Pezizomycotina</taxon>
        <taxon>Sordariomycetes</taxon>
        <taxon>Hypocreomycetidae</taxon>
        <taxon>Hypocreales</taxon>
        <taxon>Nectriaceae</taxon>
        <taxon>Fusarium</taxon>
        <taxon>Fusarium solani species complex</taxon>
    </lineage>
</organism>
<keyword evidence="1 2" id="KW-0597">Phosphoprotein</keyword>
<dbReference type="InterPro" id="IPR011006">
    <property type="entry name" value="CheY-like_superfamily"/>
</dbReference>
<dbReference type="CDD" id="cd17546">
    <property type="entry name" value="REC_hyHK_CKI1_RcsC-like"/>
    <property type="match status" value="1"/>
</dbReference>
<evidence type="ECO:0000256" key="2">
    <source>
        <dbReference type="PROSITE-ProRule" id="PRU00169"/>
    </source>
</evidence>
<evidence type="ECO:0000259" key="3">
    <source>
        <dbReference type="PROSITE" id="PS50110"/>
    </source>
</evidence>
<dbReference type="GO" id="GO:0000160">
    <property type="term" value="P:phosphorelay signal transduction system"/>
    <property type="evidence" value="ECO:0007669"/>
    <property type="project" value="InterPro"/>
</dbReference>
<keyword evidence="5" id="KW-1185">Reference proteome</keyword>
<dbReference type="Proteomes" id="UP000736672">
    <property type="component" value="Unassembled WGS sequence"/>
</dbReference>
<dbReference type="OrthoDB" id="303614at2759"/>
<dbReference type="InterPro" id="IPR001789">
    <property type="entry name" value="Sig_transdc_resp-reg_receiver"/>
</dbReference>
<dbReference type="PANTHER" id="PTHR45339">
    <property type="entry name" value="HYBRID SIGNAL TRANSDUCTION HISTIDINE KINASE J"/>
    <property type="match status" value="1"/>
</dbReference>
<comment type="caution">
    <text evidence="4">The sequence shown here is derived from an EMBL/GenBank/DDBJ whole genome shotgun (WGS) entry which is preliminary data.</text>
</comment>
<dbReference type="PROSITE" id="PS50110">
    <property type="entry name" value="RESPONSE_REGULATORY"/>
    <property type="match status" value="1"/>
</dbReference>
<proteinExistence type="predicted"/>
<dbReference type="AlphaFoldDB" id="A0A9P9JVS7"/>
<dbReference type="Gene3D" id="3.40.50.2300">
    <property type="match status" value="1"/>
</dbReference>
<dbReference type="PANTHER" id="PTHR45339:SF5">
    <property type="entry name" value="HISTIDINE KINASE"/>
    <property type="match status" value="1"/>
</dbReference>
<gene>
    <name evidence="4" type="ORF">B0J15DRAFT_553528</name>
</gene>
<protein>
    <recommendedName>
        <fullName evidence="3">Response regulatory domain-containing protein</fullName>
    </recommendedName>
</protein>
<accession>A0A9P9JVS7</accession>
<reference evidence="4" key="1">
    <citation type="journal article" date="2021" name="Nat. Commun.">
        <title>Genetic determinants of endophytism in the Arabidopsis root mycobiome.</title>
        <authorList>
            <person name="Mesny F."/>
            <person name="Miyauchi S."/>
            <person name="Thiergart T."/>
            <person name="Pickel B."/>
            <person name="Atanasova L."/>
            <person name="Karlsson M."/>
            <person name="Huettel B."/>
            <person name="Barry K.W."/>
            <person name="Haridas S."/>
            <person name="Chen C."/>
            <person name="Bauer D."/>
            <person name="Andreopoulos W."/>
            <person name="Pangilinan J."/>
            <person name="LaButti K."/>
            <person name="Riley R."/>
            <person name="Lipzen A."/>
            <person name="Clum A."/>
            <person name="Drula E."/>
            <person name="Henrissat B."/>
            <person name="Kohler A."/>
            <person name="Grigoriev I.V."/>
            <person name="Martin F.M."/>
            <person name="Hacquard S."/>
        </authorList>
    </citation>
    <scope>NUCLEOTIDE SEQUENCE</scope>
    <source>
        <strain evidence="4">FSSC 5 MPI-SDFR-AT-0091</strain>
    </source>
</reference>